<evidence type="ECO:0000313" key="2">
    <source>
        <dbReference type="EMBL" id="UYP45117.1"/>
    </source>
</evidence>
<feature type="transmembrane region" description="Helical" evidence="1">
    <location>
        <begin position="162"/>
        <end position="187"/>
    </location>
</feature>
<feature type="transmembrane region" description="Helical" evidence="1">
    <location>
        <begin position="223"/>
        <end position="242"/>
    </location>
</feature>
<dbReference type="EMBL" id="CP104013">
    <property type="protein sequence ID" value="UYP45117.1"/>
    <property type="molecule type" value="Genomic_DNA"/>
</dbReference>
<feature type="transmembrane region" description="Helical" evidence="1">
    <location>
        <begin position="6"/>
        <end position="28"/>
    </location>
</feature>
<keyword evidence="1" id="KW-0472">Membrane</keyword>
<evidence type="ECO:0008006" key="4">
    <source>
        <dbReference type="Google" id="ProtNLM"/>
    </source>
</evidence>
<evidence type="ECO:0000313" key="3">
    <source>
        <dbReference type="Proteomes" id="UP001208689"/>
    </source>
</evidence>
<keyword evidence="1" id="KW-0812">Transmembrane</keyword>
<protein>
    <recommendedName>
        <fullName evidence="4">HEAT repeat domain-containing protein</fullName>
    </recommendedName>
</protein>
<proteinExistence type="predicted"/>
<feature type="transmembrane region" description="Helical" evidence="1">
    <location>
        <begin position="49"/>
        <end position="71"/>
    </location>
</feature>
<keyword evidence="3" id="KW-1185">Reference proteome</keyword>
<feature type="transmembrane region" description="Helical" evidence="1">
    <location>
        <begin position="77"/>
        <end position="98"/>
    </location>
</feature>
<gene>
    <name evidence="2" type="ORF">NEF87_001402</name>
</gene>
<evidence type="ECO:0000256" key="1">
    <source>
        <dbReference type="SAM" id="Phobius"/>
    </source>
</evidence>
<accession>A0ABY6HQF1</accession>
<keyword evidence="1" id="KW-1133">Transmembrane helix</keyword>
<feature type="transmembrane region" description="Helical" evidence="1">
    <location>
        <begin position="254"/>
        <end position="280"/>
    </location>
</feature>
<name>A0ABY6HQF1_9ARCH</name>
<reference evidence="2" key="1">
    <citation type="submission" date="2022-09" db="EMBL/GenBank/DDBJ databases">
        <title>Actin cytoskeleton and complex cell architecture in an #Asgard archaeon.</title>
        <authorList>
            <person name="Ponce Toledo R.I."/>
            <person name="Schleper C."/>
            <person name="Rodrigues Oliveira T."/>
            <person name="Wollweber F."/>
            <person name="Xu J."/>
            <person name="Rittmann S."/>
            <person name="Klingl A."/>
            <person name="Pilhofer M."/>
        </authorList>
    </citation>
    <scope>NUCLEOTIDE SEQUENCE</scope>
    <source>
        <strain evidence="2">B-35</strain>
    </source>
</reference>
<feature type="transmembrane region" description="Helical" evidence="1">
    <location>
        <begin position="131"/>
        <end position="156"/>
    </location>
</feature>
<dbReference type="SUPFAM" id="SSF48371">
    <property type="entry name" value="ARM repeat"/>
    <property type="match status" value="1"/>
</dbReference>
<feature type="transmembrane region" description="Helical" evidence="1">
    <location>
        <begin position="292"/>
        <end position="314"/>
    </location>
</feature>
<organism evidence="2 3">
    <name type="scientific">Candidatus Lokiarchaeum ossiferum</name>
    <dbReference type="NCBI Taxonomy" id="2951803"/>
    <lineage>
        <taxon>Archaea</taxon>
        <taxon>Promethearchaeati</taxon>
        <taxon>Promethearchaeota</taxon>
        <taxon>Promethearchaeia</taxon>
        <taxon>Promethearchaeales</taxon>
        <taxon>Promethearchaeaceae</taxon>
        <taxon>Candidatus Lokiarchaeum</taxon>
    </lineage>
</organism>
<dbReference type="InterPro" id="IPR016024">
    <property type="entry name" value="ARM-type_fold"/>
</dbReference>
<dbReference type="InterPro" id="IPR011989">
    <property type="entry name" value="ARM-like"/>
</dbReference>
<dbReference type="Proteomes" id="UP001208689">
    <property type="component" value="Chromosome"/>
</dbReference>
<sequence>MTWLTILINILYLILGGLILYFASAYAHNNLVQVNRIRGSTFNIKNWSVCLFFGIMVSMSSIFGLNLLVNFFSPTPIYSIASYLLILELLILIIYPIWEIFFLGRPTSDAITDYHKFLERKFIDKAQGKKAYFVSFLIFVLTYITPIVLITLIFQLEILPVAFLWSLSFPLFFIAYYAASGLMVNVLGNAYKDVSEFDMSSNSLIQPKKSTKMSKTMNKIQPILAWFPFLLEIWNIILPMMLLIRSGQIQRNGVIYIGTIPIDIGLVSLIAVIFVIRGFVTRFWVKKSKTKALDFVFTGYIVIAISLNIMIHFITLNPTIIERIFIVDIGGTHPLQSLQTLLEKTYIMLPILIIQHTVTLIYAIKNVVKKNAQYQADIRLTAVHNAAGDLPNLIFGLETISNNNQDKSKNMKKKINFPILIKSIMLEPEYSHIDIDINEQIREKASQYVILACKKKNQAIELVTFFISQIKISVAKHRDMTINRHSIDILGRIGQLYPKEVIIPLFKILIEAPLNIKREILKAIAHIGKFKANTKKVLDMLLPFLNSPDHEIKTISIQAISELYFGFEDSLSVLDYFYQILENDREDPYLIEKVLTAMIKLCCRHADKIEVNRILPFLNYQKEGTDTQILNYVLQNSIVILGHIAHIAPEKIPKKAIEPFLEDSRNFIRYVTTDTMGNYMLATKDLEILQNLFVISIQDPDEDVRDMAIESIQEFLMIEPASEIIYKKPEKKPLFDLYLEVLLSSNRKKAENASEALKSIAPLYKRDIFAEIEPLLHGKNDEIIRDCLNIIPYIPYQESINLETIYSLMKHHLSSIREEAINALGLLAEKGYDIDEFRVIWMLEDDDPQCRFRAIFALGKIGIQNPRDVVTHLIRHFYRIDHISQTQELMLIFESLGLIGIEHPSRIAIALLQQALMGDTNPLCKDVAARALFEIGRSMIQKGKAIQLLQHHHLDPKDFSKLLDFFKIAERQEYDLGDVIMILIEALQLKGIPDQAMFIIGDSLQDLLPAFLFYEKSSESETYLETLKELIKQIYHANYSKDILILVDRITSLQFFKKYVEEKDKDIQKEYLFYTKNYTPDAEQFFGQGELFMGMHIPNYQKYAEKSFEIAIELGPNEIFMPLCYLYLGTIAINSGDKIKAKNLLEQAIFGFAAFDDVKNMKRAKLKLREIA</sequence>
<dbReference type="Gene3D" id="1.25.10.10">
    <property type="entry name" value="Leucine-rich Repeat Variant"/>
    <property type="match status" value="2"/>
</dbReference>